<name>A0A1B0DC61_PHLPP</name>
<accession>A0A1B0DC61</accession>
<keyword evidence="2" id="KW-0732">Signal</keyword>
<dbReference type="InterPro" id="IPR001611">
    <property type="entry name" value="Leu-rich_rpt"/>
</dbReference>
<dbReference type="InterPro" id="IPR032675">
    <property type="entry name" value="LRR_dom_sf"/>
</dbReference>
<dbReference type="SMART" id="SM00369">
    <property type="entry name" value="LRR_TYP"/>
    <property type="match status" value="9"/>
</dbReference>
<dbReference type="Proteomes" id="UP000092462">
    <property type="component" value="Unassembled WGS sequence"/>
</dbReference>
<dbReference type="SMART" id="SM00365">
    <property type="entry name" value="LRR_SD22"/>
    <property type="match status" value="5"/>
</dbReference>
<dbReference type="InterPro" id="IPR013783">
    <property type="entry name" value="Ig-like_fold"/>
</dbReference>
<dbReference type="FunFam" id="3.80.10.10:FF:001164">
    <property type="entry name" value="GH01279p"/>
    <property type="match status" value="1"/>
</dbReference>
<dbReference type="SUPFAM" id="SSF49265">
    <property type="entry name" value="Fibronectin type III"/>
    <property type="match status" value="1"/>
</dbReference>
<dbReference type="EMBL" id="AJVK01030585">
    <property type="status" value="NOT_ANNOTATED_CDS"/>
    <property type="molecule type" value="Genomic_DNA"/>
</dbReference>
<evidence type="ECO:0000313" key="4">
    <source>
        <dbReference type="EnsemblMetazoa" id="PPAI005400-PA"/>
    </source>
</evidence>
<dbReference type="EMBL" id="AJVK01030584">
    <property type="status" value="NOT_ANNOTATED_CDS"/>
    <property type="molecule type" value="Genomic_DNA"/>
</dbReference>
<evidence type="ECO:0008006" key="6">
    <source>
        <dbReference type="Google" id="ProtNLM"/>
    </source>
</evidence>
<evidence type="ECO:0000256" key="1">
    <source>
        <dbReference type="ARBA" id="ARBA00022614"/>
    </source>
</evidence>
<dbReference type="Gene3D" id="3.80.10.10">
    <property type="entry name" value="Ribonuclease Inhibitor"/>
    <property type="match status" value="2"/>
</dbReference>
<dbReference type="PANTHER" id="PTHR24369:SF210">
    <property type="entry name" value="CHAOPTIN-RELATED"/>
    <property type="match status" value="1"/>
</dbReference>
<dbReference type="SUPFAM" id="SSF52058">
    <property type="entry name" value="L domain-like"/>
    <property type="match status" value="1"/>
</dbReference>
<protein>
    <recommendedName>
        <fullName evidence="6">Fibronectin type-III domain-containing protein</fullName>
    </recommendedName>
</protein>
<dbReference type="EnsemblMetazoa" id="PPAI005400-RA">
    <property type="protein sequence ID" value="PPAI005400-PA"/>
    <property type="gene ID" value="PPAI005400"/>
</dbReference>
<dbReference type="InterPro" id="IPR050541">
    <property type="entry name" value="LRR_TM_domain-containing"/>
</dbReference>
<proteinExistence type="predicted"/>
<reference evidence="4" key="1">
    <citation type="submission" date="2022-08" db="UniProtKB">
        <authorList>
            <consortium name="EnsemblMetazoa"/>
        </authorList>
    </citation>
    <scope>IDENTIFICATION</scope>
    <source>
        <strain evidence="4">Israel</strain>
    </source>
</reference>
<evidence type="ECO:0000256" key="2">
    <source>
        <dbReference type="ARBA" id="ARBA00022729"/>
    </source>
</evidence>
<organism evidence="4 5">
    <name type="scientific">Phlebotomus papatasi</name>
    <name type="common">Sandfly</name>
    <dbReference type="NCBI Taxonomy" id="29031"/>
    <lineage>
        <taxon>Eukaryota</taxon>
        <taxon>Metazoa</taxon>
        <taxon>Ecdysozoa</taxon>
        <taxon>Arthropoda</taxon>
        <taxon>Hexapoda</taxon>
        <taxon>Insecta</taxon>
        <taxon>Pterygota</taxon>
        <taxon>Neoptera</taxon>
        <taxon>Endopterygota</taxon>
        <taxon>Diptera</taxon>
        <taxon>Nematocera</taxon>
        <taxon>Psychodoidea</taxon>
        <taxon>Psychodidae</taxon>
        <taxon>Phlebotomus</taxon>
        <taxon>Phlebotomus</taxon>
    </lineage>
</organism>
<dbReference type="VEuPathDB" id="VectorBase:PPAPM1_007700"/>
<dbReference type="InterPro" id="IPR003961">
    <property type="entry name" value="FN3_dom"/>
</dbReference>
<dbReference type="VEuPathDB" id="VectorBase:PPAPM1_006803"/>
<dbReference type="InterPro" id="IPR036116">
    <property type="entry name" value="FN3_sf"/>
</dbReference>
<evidence type="ECO:0000256" key="3">
    <source>
        <dbReference type="ARBA" id="ARBA00022737"/>
    </source>
</evidence>
<dbReference type="Gene3D" id="2.60.40.10">
    <property type="entry name" value="Immunoglobulins"/>
    <property type="match status" value="2"/>
</dbReference>
<dbReference type="PANTHER" id="PTHR24369">
    <property type="entry name" value="ANTIGEN BSP, PUTATIVE-RELATED"/>
    <property type="match status" value="1"/>
</dbReference>
<dbReference type="GO" id="GO:0005886">
    <property type="term" value="C:plasma membrane"/>
    <property type="evidence" value="ECO:0007669"/>
    <property type="project" value="TreeGrafter"/>
</dbReference>
<dbReference type="VEuPathDB" id="VectorBase:PPAI005400"/>
<sequence length="404" mass="45334">MMLSDTSRVNSGKYTVTAVNDSGKDEADVEVTILDKPGKPEGPLEVSDVHKEGCKLKWKKPKDDGGLPLTAYVLEKQDLTTGRWVPCGTVDPSATEHDSALRLRSLNLNYNAIEIVASNALSQLRHLTELKINGNRLKTLEQETFSGLRSLRRLQITDNHIEVINGLTFRNLHHLKHLKMRNNRIHTLMDGAFHGCVSLISLDLDLNGISTISKRWLFNLTNLSQLSVSENRIGDIEMDAWEFVQHLENLDLSGNRLVSIGRMTLMGLPDLKRLNLRGNSLSSIDEAAFHTTQRLTILDLSANEISWTIEDQSAPFGALRHLKSLHLASNCIKSVNCKAFIGLNSLHVLDLRDNGITSFQEDALEPLQSLRELHLNTTSLLCDCHLQWLNIWMGKYATYSSKNQ</sequence>
<evidence type="ECO:0000313" key="5">
    <source>
        <dbReference type="Proteomes" id="UP000092462"/>
    </source>
</evidence>
<dbReference type="InterPro" id="IPR003591">
    <property type="entry name" value="Leu-rich_rpt_typical-subtyp"/>
</dbReference>
<dbReference type="CDD" id="cd00063">
    <property type="entry name" value="FN3"/>
    <property type="match status" value="1"/>
</dbReference>
<keyword evidence="3" id="KW-0677">Repeat</keyword>
<keyword evidence="5" id="KW-1185">Reference proteome</keyword>
<dbReference type="Pfam" id="PF13855">
    <property type="entry name" value="LRR_8"/>
    <property type="match status" value="3"/>
</dbReference>
<dbReference type="AlphaFoldDB" id="A0A1B0DC61"/>
<dbReference type="PROSITE" id="PS51450">
    <property type="entry name" value="LRR"/>
    <property type="match status" value="3"/>
</dbReference>
<keyword evidence="1" id="KW-0433">Leucine-rich repeat</keyword>